<dbReference type="CDD" id="cd04059">
    <property type="entry name" value="Peptidases_S8_Protein_convertases_Kexins_Furin-like"/>
    <property type="match status" value="1"/>
</dbReference>
<keyword evidence="6" id="KW-0106">Calcium</keyword>
<dbReference type="STRING" id="69.GLE_0484"/>
<dbReference type="InterPro" id="IPR000209">
    <property type="entry name" value="Peptidase_S8/S53_dom"/>
</dbReference>
<dbReference type="PRINTS" id="PR00723">
    <property type="entry name" value="SUBTILISIN"/>
</dbReference>
<dbReference type="PROSITE" id="PS51829">
    <property type="entry name" value="P_HOMO_B"/>
    <property type="match status" value="1"/>
</dbReference>
<dbReference type="EMBL" id="CP013140">
    <property type="protein sequence ID" value="ALN55842.1"/>
    <property type="molecule type" value="Genomic_DNA"/>
</dbReference>
<evidence type="ECO:0000256" key="3">
    <source>
        <dbReference type="ARBA" id="ARBA00022729"/>
    </source>
</evidence>
<dbReference type="SUPFAM" id="SSF52743">
    <property type="entry name" value="Subtilisin-like"/>
    <property type="match status" value="1"/>
</dbReference>
<dbReference type="PATRIC" id="fig|69.6.peg.480"/>
<keyword evidence="3" id="KW-0732">Signal</keyword>
<dbReference type="Pfam" id="PF00082">
    <property type="entry name" value="Peptidase_S8"/>
    <property type="match status" value="1"/>
</dbReference>
<dbReference type="SUPFAM" id="SSF49785">
    <property type="entry name" value="Galactose-binding domain-like"/>
    <property type="match status" value="1"/>
</dbReference>
<dbReference type="InterPro" id="IPR002884">
    <property type="entry name" value="P_dom"/>
</dbReference>
<evidence type="ECO:0000256" key="2">
    <source>
        <dbReference type="ARBA" id="ARBA00022670"/>
    </source>
</evidence>
<protein>
    <submittedName>
        <fullName evidence="8">Peptidase, families S8 and S53/proprotein convertase P-domain protein</fullName>
    </submittedName>
</protein>
<evidence type="ECO:0000256" key="6">
    <source>
        <dbReference type="ARBA" id="ARBA00022837"/>
    </source>
</evidence>
<dbReference type="Pfam" id="PF01483">
    <property type="entry name" value="P_proprotein"/>
    <property type="match status" value="1"/>
</dbReference>
<dbReference type="InterPro" id="IPR022398">
    <property type="entry name" value="Peptidase_S8_His-AS"/>
</dbReference>
<dbReference type="PROSITE" id="PS00138">
    <property type="entry name" value="SUBTILASE_SER"/>
    <property type="match status" value="1"/>
</dbReference>
<gene>
    <name evidence="8" type="ORF">GLE_0484</name>
</gene>
<feature type="active site" description="Charge relay system" evidence="7">
    <location>
        <position position="116"/>
    </location>
</feature>
<sequence length="600" mass="62715">MRQDWKKQTALCVATLAALSAGAAQAQQGDPLYRYQWHLMNYGQAVIGDTRPVSGIDIGIDDLHDYNIRGKGVIVGVLDRGIEIAHPDIAANMVPNGSWNFINQTHDTTPTNGQAHGMAVGGIIGAVGWNGIGVRGVAPSARLKSFNFLDAGGSNDQVRYAWWDGALAKDQDVSNNSWGPTFPIFLPTISENELAAWENPMSATRGGRGVVYVKAAGNSFSYVGGSSFRNGENLCAANRPAVGCSQSIFARESNFFNVITVAAVNAAGRRSSYSTPGASIWVSGLGGEYGWERATLAAQQTTPEDQAALARLSAVNFDPAIMTTDLSGCALGYNTNQVRPATTWSHDNVNRLESDQSAIDNTCNYAATMNGTSAASPTVSGVVALMLQANPKLSFRDVKYILATTARQIDPQQAPVVDAAGNVLAAGWTVNAAGRPFSAWYGFGLADATMAVTRATGFKSLGTLLDSGWQRAALAQAQPIGNTAAPARATIRIAGGAARIEGVQIGFDTSAPARNAYPYVATTVRITLISPSGTRAIVLPPGSLPVNDGGTLSASLASVNAFLDEPGNGDWTLEVADTALAAGAAANANLSSFKIRVLGR</sequence>
<name>A0A0S2DBE0_LYSEN</name>
<dbReference type="AlphaFoldDB" id="A0A0S2DBE0"/>
<evidence type="ECO:0000313" key="8">
    <source>
        <dbReference type="EMBL" id="ALN55842.1"/>
    </source>
</evidence>
<dbReference type="GO" id="GO:0016485">
    <property type="term" value="P:protein processing"/>
    <property type="evidence" value="ECO:0007669"/>
    <property type="project" value="TreeGrafter"/>
</dbReference>
<dbReference type="InterPro" id="IPR034182">
    <property type="entry name" value="Kexin/furin"/>
</dbReference>
<organism evidence="8 9">
    <name type="scientific">Lysobacter enzymogenes</name>
    <dbReference type="NCBI Taxonomy" id="69"/>
    <lineage>
        <taxon>Bacteria</taxon>
        <taxon>Pseudomonadati</taxon>
        <taxon>Pseudomonadota</taxon>
        <taxon>Gammaproteobacteria</taxon>
        <taxon>Lysobacterales</taxon>
        <taxon>Lysobacteraceae</taxon>
        <taxon>Lysobacter</taxon>
    </lineage>
</organism>
<evidence type="ECO:0000256" key="5">
    <source>
        <dbReference type="ARBA" id="ARBA00022825"/>
    </source>
</evidence>
<dbReference type="KEGG" id="lez:GLE_0484"/>
<evidence type="ECO:0000313" key="9">
    <source>
        <dbReference type="Proteomes" id="UP000061569"/>
    </source>
</evidence>
<feature type="active site" description="Charge relay system" evidence="7">
    <location>
        <position position="79"/>
    </location>
</feature>
<dbReference type="PANTHER" id="PTHR42884">
    <property type="entry name" value="PROPROTEIN CONVERTASE SUBTILISIN/KEXIN-RELATED"/>
    <property type="match status" value="1"/>
</dbReference>
<evidence type="ECO:0000256" key="1">
    <source>
        <dbReference type="ARBA" id="ARBA00005325"/>
    </source>
</evidence>
<proteinExistence type="inferred from homology"/>
<dbReference type="InterPro" id="IPR036852">
    <property type="entry name" value="Peptidase_S8/S53_dom_sf"/>
</dbReference>
<feature type="active site" description="Charge relay system" evidence="7">
    <location>
        <position position="373"/>
    </location>
</feature>
<dbReference type="InterPro" id="IPR008979">
    <property type="entry name" value="Galactose-bd-like_sf"/>
</dbReference>
<dbReference type="Gene3D" id="3.40.50.200">
    <property type="entry name" value="Peptidase S8/S53 domain"/>
    <property type="match status" value="1"/>
</dbReference>
<keyword evidence="5 7" id="KW-0720">Serine protease</keyword>
<dbReference type="Gene3D" id="2.60.120.260">
    <property type="entry name" value="Galactose-binding domain-like"/>
    <property type="match status" value="1"/>
</dbReference>
<dbReference type="PROSITE" id="PS51892">
    <property type="entry name" value="SUBTILASE"/>
    <property type="match status" value="1"/>
</dbReference>
<dbReference type="GO" id="GO:0012505">
    <property type="term" value="C:endomembrane system"/>
    <property type="evidence" value="ECO:0007669"/>
    <property type="project" value="UniProtKB-ARBA"/>
</dbReference>
<reference evidence="8 9" key="1">
    <citation type="submission" date="2015-11" db="EMBL/GenBank/DDBJ databases">
        <title>Genome sequences of Lysobacter enzymogenes strain C3 and Lysobacter antibioticus ATCC 29479.</title>
        <authorList>
            <person name="Kobayashi D.Y."/>
        </authorList>
    </citation>
    <scope>NUCLEOTIDE SEQUENCE [LARGE SCALE GENOMIC DNA]</scope>
    <source>
        <strain evidence="8 9">C3</strain>
    </source>
</reference>
<evidence type="ECO:0000256" key="4">
    <source>
        <dbReference type="ARBA" id="ARBA00022801"/>
    </source>
</evidence>
<keyword evidence="2 7" id="KW-0645">Protease</keyword>
<dbReference type="GO" id="GO:0004252">
    <property type="term" value="F:serine-type endopeptidase activity"/>
    <property type="evidence" value="ECO:0007669"/>
    <property type="project" value="UniProtKB-UniRule"/>
</dbReference>
<dbReference type="OrthoDB" id="9790784at2"/>
<dbReference type="Proteomes" id="UP000061569">
    <property type="component" value="Chromosome"/>
</dbReference>
<dbReference type="InterPro" id="IPR023828">
    <property type="entry name" value="Peptidase_S8_Ser-AS"/>
</dbReference>
<dbReference type="PROSITE" id="PS00137">
    <property type="entry name" value="SUBTILASE_HIS"/>
    <property type="match status" value="1"/>
</dbReference>
<dbReference type="InterPro" id="IPR015500">
    <property type="entry name" value="Peptidase_S8_subtilisin-rel"/>
</dbReference>
<comment type="similarity">
    <text evidence="1">Belongs to the peptidase S8 family. Furin subfamily.</text>
</comment>
<keyword evidence="4 7" id="KW-0378">Hydrolase</keyword>
<evidence type="ECO:0000256" key="7">
    <source>
        <dbReference type="PROSITE-ProRule" id="PRU01240"/>
    </source>
</evidence>
<dbReference type="GO" id="GO:0016020">
    <property type="term" value="C:membrane"/>
    <property type="evidence" value="ECO:0007669"/>
    <property type="project" value="TreeGrafter"/>
</dbReference>
<dbReference type="PANTHER" id="PTHR42884:SF14">
    <property type="entry name" value="NEUROENDOCRINE CONVERTASE 1"/>
    <property type="match status" value="1"/>
</dbReference>
<dbReference type="GO" id="GO:0005737">
    <property type="term" value="C:cytoplasm"/>
    <property type="evidence" value="ECO:0007669"/>
    <property type="project" value="UniProtKB-ARBA"/>
</dbReference>
<accession>A0A0S2DBE0</accession>